<reference evidence="2 3" key="1">
    <citation type="submission" date="2015-10" db="EMBL/GenBank/DDBJ databases">
        <authorList>
            <person name="Gilbert D.G."/>
        </authorList>
    </citation>
    <scope>NUCLEOTIDE SEQUENCE [LARGE SCALE GENOMIC DNA]</scope>
    <source>
        <strain evidence="2 3">NRRL B-16712</strain>
    </source>
</reference>
<sequence>MAPDMQEFFDNARALEQRMRDAEISLRQAVVTGRSTDGTVAVLASGLGKLTSVQVDPAVFDHRDPDRLATAITEAVRAAAATASRLAEQRMGPVEINLH</sequence>
<dbReference type="RefSeq" id="WP_067707134.1">
    <property type="nucleotide sequence ID" value="NZ_LLZH01000339.1"/>
</dbReference>
<dbReference type="SUPFAM" id="SSF82607">
    <property type="entry name" value="YbaB-like"/>
    <property type="match status" value="1"/>
</dbReference>
<name>A0A124G7H3_9ACTN</name>
<dbReference type="Proteomes" id="UP000053244">
    <property type="component" value="Unassembled WGS sequence"/>
</dbReference>
<dbReference type="Pfam" id="PF02575">
    <property type="entry name" value="YbaB_DNA_bd"/>
    <property type="match status" value="1"/>
</dbReference>
<dbReference type="NCBIfam" id="TIGR00103">
    <property type="entry name" value="DNA_YbaB_EbfC"/>
    <property type="match status" value="1"/>
</dbReference>
<comment type="caution">
    <text evidence="2">The sequence shown here is derived from an EMBL/GenBank/DDBJ whole genome shotgun (WGS) entry which is preliminary data.</text>
</comment>
<protein>
    <recommendedName>
        <fullName evidence="4">Nucleoid-associated protein</fullName>
    </recommendedName>
</protein>
<dbReference type="InterPro" id="IPR004401">
    <property type="entry name" value="YbaB/EbfC"/>
</dbReference>
<dbReference type="EMBL" id="LLZH01000339">
    <property type="protein sequence ID" value="KUL22662.1"/>
    <property type="molecule type" value="Genomic_DNA"/>
</dbReference>
<organism evidence="2 3">
    <name type="scientific">Actinoplanes awajinensis subsp. mycoplanecinus</name>
    <dbReference type="NCBI Taxonomy" id="135947"/>
    <lineage>
        <taxon>Bacteria</taxon>
        <taxon>Bacillati</taxon>
        <taxon>Actinomycetota</taxon>
        <taxon>Actinomycetes</taxon>
        <taxon>Micromonosporales</taxon>
        <taxon>Micromonosporaceae</taxon>
        <taxon>Actinoplanes</taxon>
    </lineage>
</organism>
<dbReference type="InterPro" id="IPR036894">
    <property type="entry name" value="YbaB-like_sf"/>
</dbReference>
<dbReference type="Gene3D" id="3.30.1310.10">
    <property type="entry name" value="Nucleoid-associated protein YbaB-like domain"/>
    <property type="match status" value="1"/>
</dbReference>
<keyword evidence="3" id="KW-1185">Reference proteome</keyword>
<gene>
    <name evidence="2" type="ORF">ADL15_47765</name>
</gene>
<keyword evidence="1" id="KW-0175">Coiled coil</keyword>
<dbReference type="GO" id="GO:0003677">
    <property type="term" value="F:DNA binding"/>
    <property type="evidence" value="ECO:0007669"/>
    <property type="project" value="InterPro"/>
</dbReference>
<proteinExistence type="predicted"/>
<dbReference type="PIRSF" id="PIRSF004555">
    <property type="entry name" value="UCP004555"/>
    <property type="match status" value="1"/>
</dbReference>
<dbReference type="OrthoDB" id="3297725at2"/>
<evidence type="ECO:0000256" key="1">
    <source>
        <dbReference type="SAM" id="Coils"/>
    </source>
</evidence>
<evidence type="ECO:0000313" key="3">
    <source>
        <dbReference type="Proteomes" id="UP000053244"/>
    </source>
</evidence>
<evidence type="ECO:0008006" key="4">
    <source>
        <dbReference type="Google" id="ProtNLM"/>
    </source>
</evidence>
<accession>A0A124G7H3</accession>
<dbReference type="AlphaFoldDB" id="A0A124G7H3"/>
<feature type="coiled-coil region" evidence="1">
    <location>
        <begin position="5"/>
        <end position="32"/>
    </location>
</feature>
<evidence type="ECO:0000313" key="2">
    <source>
        <dbReference type="EMBL" id="KUL22662.1"/>
    </source>
</evidence>